<organism evidence="1">
    <name type="scientific">Escherichia coli O169:H41</name>
    <dbReference type="NCBI Taxonomy" id="1446701"/>
    <lineage>
        <taxon>Bacteria</taxon>
        <taxon>Pseudomonadati</taxon>
        <taxon>Pseudomonadota</taxon>
        <taxon>Gammaproteobacteria</taxon>
        <taxon>Enterobacterales</taxon>
        <taxon>Enterobacteriaceae</taxon>
        <taxon>Escherichia</taxon>
    </lineage>
</organism>
<dbReference type="RefSeq" id="WP_001717498.1">
    <property type="nucleotide sequence ID" value="NZ_AP014654.1"/>
</dbReference>
<name>A0A0S3PMX5_ECOLX</name>
<geneLocation type="plasmid" evidence="1">
    <name>pEntYN10</name>
</geneLocation>
<evidence type="ECO:0000313" key="1">
    <source>
        <dbReference type="EMBL" id="BAT57118.1"/>
    </source>
</evidence>
<protein>
    <submittedName>
        <fullName evidence="1">Uncharacterized protein</fullName>
    </submittedName>
</protein>
<sequence>MADKYTKQGVEPRDVAETTTFANTGATYSGYYGSGIEQGSLIKITLDKAATGDAPIQ</sequence>
<accession>A0A0S3PMX5</accession>
<keyword evidence="1" id="KW-0614">Plasmid</keyword>
<reference evidence="1" key="1">
    <citation type="journal article" date="2015" name="Virulence">
        <title>Characterization of unstable pEntYN10 from enterotoxigenic Escherichia coli (ETEC) O169:H41.</title>
        <authorList>
            <person name="Ban E."/>
            <person name="Yoshida Y."/>
            <person name="Wakushima M."/>
            <person name="Wajima T."/>
            <person name="Hamabata T."/>
            <person name="Ichikawa N."/>
            <person name="Abe H."/>
            <person name="Horiguchi Y."/>
            <person name="Hara-Kudo Y."/>
            <person name="Kage-Nakadai E."/>
            <person name="Yamamoto T."/>
            <person name="Wada T."/>
            <person name="Nishikawa Y."/>
        </authorList>
    </citation>
    <scope>NUCLEOTIDE SEQUENCE</scope>
    <source>
        <strain evidence="1">O169:H41</strain>
        <plasmid evidence="1">pEntYN10</plasmid>
    </source>
</reference>
<proteinExistence type="predicted"/>
<dbReference type="EMBL" id="AP014654">
    <property type="protein sequence ID" value="BAT57118.1"/>
    <property type="molecule type" value="Genomic_DNA"/>
</dbReference>
<dbReference type="AlphaFoldDB" id="A0A0S3PMX5"/>